<dbReference type="GO" id="GO:0032526">
    <property type="term" value="P:response to retinoic acid"/>
    <property type="evidence" value="ECO:0007669"/>
    <property type="project" value="Ensembl"/>
</dbReference>
<evidence type="ECO:0000256" key="17">
    <source>
        <dbReference type="ARBA" id="ARBA00049716"/>
    </source>
</evidence>
<evidence type="ECO:0000256" key="7">
    <source>
        <dbReference type="ARBA" id="ARBA00022737"/>
    </source>
</evidence>
<evidence type="ECO:0000256" key="9">
    <source>
        <dbReference type="ARBA" id="ARBA00023136"/>
    </source>
</evidence>
<evidence type="ECO:0000256" key="18">
    <source>
        <dbReference type="RuleBase" id="RU000477"/>
    </source>
</evidence>
<comment type="catalytic activity">
    <reaction evidence="15">
        <text>glycerol(in) = glycerol(out)</text>
        <dbReference type="Rhea" id="RHEA:29675"/>
        <dbReference type="ChEBI" id="CHEBI:17754"/>
    </reaction>
</comment>
<evidence type="ECO:0000313" key="21">
    <source>
        <dbReference type="Ensembl" id="ENSMODP00000004690.3"/>
    </source>
</evidence>
<dbReference type="PANTHER" id="PTHR43829">
    <property type="entry name" value="AQUAPORIN OR AQUAGLYCEROPORIN RELATED"/>
    <property type="match status" value="1"/>
</dbReference>
<evidence type="ECO:0000256" key="6">
    <source>
        <dbReference type="ARBA" id="ARBA00022692"/>
    </source>
</evidence>
<comment type="subunit">
    <text evidence="17">Homotetramer; each monomer provides an independent glycerol/water pore. Could also exist in other oligomeric states.</text>
</comment>
<dbReference type="GO" id="GO:0070295">
    <property type="term" value="P:renal water absorption"/>
    <property type="evidence" value="ECO:0007669"/>
    <property type="project" value="Ensembl"/>
</dbReference>
<name>F7GJE9_MONDO</name>
<feature type="transmembrane region" description="Helical" evidence="20">
    <location>
        <begin position="331"/>
        <end position="353"/>
    </location>
</feature>
<dbReference type="FunFam" id="1.20.1080.10:FF:000005">
    <property type="entry name" value="Aquaporin 3"/>
    <property type="match status" value="1"/>
</dbReference>
<evidence type="ECO:0000256" key="1">
    <source>
        <dbReference type="ARBA" id="ARBA00004554"/>
    </source>
</evidence>
<keyword evidence="8 20" id="KW-1133">Transmembrane helix</keyword>
<evidence type="ECO:0000256" key="2">
    <source>
        <dbReference type="ARBA" id="ARBA00006175"/>
    </source>
</evidence>
<dbReference type="PRINTS" id="PR00783">
    <property type="entry name" value="MINTRINSICP"/>
</dbReference>
<dbReference type="OMA" id="YKGRHPA"/>
<dbReference type="Ensembl" id="ENSMODT00000004790.4">
    <property type="protein sequence ID" value="ENSMODP00000004690.3"/>
    <property type="gene ID" value="ENSMODG00000003825.4"/>
</dbReference>
<feature type="transmembrane region" description="Helical" evidence="20">
    <location>
        <begin position="193"/>
        <end position="213"/>
    </location>
</feature>
<reference evidence="21" key="2">
    <citation type="submission" date="2025-08" db="UniProtKB">
        <authorList>
            <consortium name="Ensembl"/>
        </authorList>
    </citation>
    <scope>IDENTIFICATION</scope>
</reference>
<dbReference type="PRINTS" id="PR02015">
    <property type="entry name" value="AQUAPORIN3"/>
</dbReference>
<evidence type="ECO:0000256" key="4">
    <source>
        <dbReference type="ARBA" id="ARBA00022448"/>
    </source>
</evidence>
<accession>F7GJE9</accession>
<comment type="catalytic activity">
    <reaction evidence="13">
        <text>H2O(in) = H2O(out)</text>
        <dbReference type="Rhea" id="RHEA:29667"/>
        <dbReference type="ChEBI" id="CHEBI:15377"/>
    </reaction>
</comment>
<evidence type="ECO:0000256" key="20">
    <source>
        <dbReference type="SAM" id="Phobius"/>
    </source>
</evidence>
<dbReference type="GO" id="GO:0005886">
    <property type="term" value="C:plasma membrane"/>
    <property type="evidence" value="ECO:0000318"/>
    <property type="project" value="GO_Central"/>
</dbReference>
<dbReference type="GO" id="GO:0071456">
    <property type="term" value="P:cellular response to hypoxia"/>
    <property type="evidence" value="ECO:0007669"/>
    <property type="project" value="Ensembl"/>
</dbReference>
<dbReference type="eggNOG" id="KOG0224">
    <property type="taxonomic scope" value="Eukaryota"/>
</dbReference>
<reference evidence="21" key="3">
    <citation type="submission" date="2025-09" db="UniProtKB">
        <authorList>
            <consortium name="Ensembl"/>
        </authorList>
    </citation>
    <scope>IDENTIFICATION</scope>
</reference>
<dbReference type="GO" id="GO:0015204">
    <property type="term" value="F:urea transmembrane transporter activity"/>
    <property type="evidence" value="ECO:0000318"/>
    <property type="project" value="GO_Central"/>
</dbReference>
<protein>
    <recommendedName>
        <fullName evidence="3">Aquaporin-3</fullName>
    </recommendedName>
    <alternativeName>
        <fullName evidence="11">Aquaglyceroporin-3</fullName>
    </alternativeName>
</protein>
<keyword evidence="9 20" id="KW-0472">Membrane</keyword>
<dbReference type="GO" id="GO:0016323">
    <property type="term" value="C:basolateral plasma membrane"/>
    <property type="evidence" value="ECO:0000318"/>
    <property type="project" value="GO_Central"/>
</dbReference>
<evidence type="ECO:0000256" key="5">
    <source>
        <dbReference type="ARBA" id="ARBA00022475"/>
    </source>
</evidence>
<dbReference type="CDD" id="cd00333">
    <property type="entry name" value="MIP"/>
    <property type="match status" value="1"/>
</dbReference>
<evidence type="ECO:0000256" key="15">
    <source>
        <dbReference type="ARBA" id="ARBA00049405"/>
    </source>
</evidence>
<dbReference type="GO" id="GO:0051649">
    <property type="term" value="P:establishment of localization in cell"/>
    <property type="evidence" value="ECO:0007669"/>
    <property type="project" value="Ensembl"/>
</dbReference>
<dbReference type="GO" id="GO:0042802">
    <property type="term" value="F:identical protein binding"/>
    <property type="evidence" value="ECO:0007669"/>
    <property type="project" value="Ensembl"/>
</dbReference>
<dbReference type="InParanoid" id="F7GJE9"/>
<feature type="transmembrane region" description="Helical" evidence="20">
    <location>
        <begin position="242"/>
        <end position="263"/>
    </location>
</feature>
<dbReference type="InterPro" id="IPR022357">
    <property type="entry name" value="MIP_CS"/>
</dbReference>
<dbReference type="GO" id="GO:0015793">
    <property type="term" value="P:glycerol transmembrane transport"/>
    <property type="evidence" value="ECO:0000318"/>
    <property type="project" value="GO_Central"/>
</dbReference>
<reference evidence="21 22" key="1">
    <citation type="journal article" date="2007" name="Nature">
        <title>Genome of the marsupial Monodelphis domestica reveals innovation in non-coding sequences.</title>
        <authorList>
            <person name="Mikkelsen T.S."/>
            <person name="Wakefield M.J."/>
            <person name="Aken B."/>
            <person name="Amemiya C.T."/>
            <person name="Chang J.L."/>
            <person name="Duke S."/>
            <person name="Garber M."/>
            <person name="Gentles A.J."/>
            <person name="Goodstadt L."/>
            <person name="Heger A."/>
            <person name="Jurka J."/>
            <person name="Kamal M."/>
            <person name="Mauceli E."/>
            <person name="Searle S.M."/>
            <person name="Sharpe T."/>
            <person name="Baker M.L."/>
            <person name="Batzer M.A."/>
            <person name="Benos P.V."/>
            <person name="Belov K."/>
            <person name="Clamp M."/>
            <person name="Cook A."/>
            <person name="Cuff J."/>
            <person name="Das R."/>
            <person name="Davidow L."/>
            <person name="Deakin J.E."/>
            <person name="Fazzari M.J."/>
            <person name="Glass J.L."/>
            <person name="Grabherr M."/>
            <person name="Greally J.M."/>
            <person name="Gu W."/>
            <person name="Hore T.A."/>
            <person name="Huttley G.A."/>
            <person name="Kleber M."/>
            <person name="Jirtle R.L."/>
            <person name="Koina E."/>
            <person name="Lee J.T."/>
            <person name="Mahony S."/>
            <person name="Marra M.A."/>
            <person name="Miller R.D."/>
            <person name="Nicholls R.D."/>
            <person name="Oda M."/>
            <person name="Papenfuss A.T."/>
            <person name="Parra Z.E."/>
            <person name="Pollock D.D."/>
            <person name="Ray D.A."/>
            <person name="Schein J.E."/>
            <person name="Speed T.P."/>
            <person name="Thompson K."/>
            <person name="VandeBerg J.L."/>
            <person name="Wade C.M."/>
            <person name="Walker J.A."/>
            <person name="Waters P.D."/>
            <person name="Webber C."/>
            <person name="Weidman J.R."/>
            <person name="Xie X."/>
            <person name="Zody M.C."/>
            <person name="Baldwin J."/>
            <person name="Abdouelleil A."/>
            <person name="Abdulkadir J."/>
            <person name="Abebe A."/>
            <person name="Abera B."/>
            <person name="Abreu J."/>
            <person name="Acer S.C."/>
            <person name="Aftuck L."/>
            <person name="Alexander A."/>
            <person name="An P."/>
            <person name="Anderson E."/>
            <person name="Anderson S."/>
            <person name="Arachi H."/>
            <person name="Azer M."/>
            <person name="Bachantsang P."/>
            <person name="Barry A."/>
            <person name="Bayul T."/>
            <person name="Berlin A."/>
            <person name="Bessette D."/>
            <person name="Bloom T."/>
            <person name="Bloom T."/>
            <person name="Boguslavskiy L."/>
            <person name="Bonnet C."/>
            <person name="Boukhgalter B."/>
            <person name="Bourzgui I."/>
            <person name="Brown A."/>
            <person name="Cahill P."/>
            <person name="Channer S."/>
            <person name="Cheshatsang Y."/>
            <person name="Chuda L."/>
            <person name="Citroen M."/>
            <person name="Collymore A."/>
            <person name="Cooke P."/>
            <person name="Costello M."/>
            <person name="D'Aco K."/>
            <person name="Daza R."/>
            <person name="De Haan G."/>
            <person name="DeGray S."/>
            <person name="DeMaso C."/>
            <person name="Dhargay N."/>
            <person name="Dooley K."/>
            <person name="Dooley E."/>
            <person name="Doricent M."/>
            <person name="Dorje P."/>
            <person name="Dorjee K."/>
            <person name="Dupes A."/>
            <person name="Elong R."/>
            <person name="Falk J."/>
            <person name="Farina A."/>
            <person name="Faro S."/>
            <person name="Ferguson D."/>
            <person name="Fisher S."/>
            <person name="Foley C.D."/>
            <person name="Franke A."/>
            <person name="Friedrich D."/>
            <person name="Gadbois L."/>
            <person name="Gearin G."/>
            <person name="Gearin C.R."/>
            <person name="Giannoukos G."/>
            <person name="Goode T."/>
            <person name="Graham J."/>
            <person name="Grandbois E."/>
            <person name="Grewal S."/>
            <person name="Gyaltsen K."/>
            <person name="Hafez N."/>
            <person name="Hagos B."/>
            <person name="Hall J."/>
            <person name="Henson C."/>
            <person name="Hollinger A."/>
            <person name="Honan T."/>
            <person name="Huard M.D."/>
            <person name="Hughes L."/>
            <person name="Hurhula B."/>
            <person name="Husby M.E."/>
            <person name="Kamat A."/>
            <person name="Kanga B."/>
            <person name="Kashin S."/>
            <person name="Khazanovich D."/>
            <person name="Kisner P."/>
            <person name="Lance K."/>
            <person name="Lara M."/>
            <person name="Lee W."/>
            <person name="Lennon N."/>
            <person name="Letendre F."/>
            <person name="LeVine R."/>
            <person name="Lipovsky A."/>
            <person name="Liu X."/>
            <person name="Liu J."/>
            <person name="Liu S."/>
            <person name="Lokyitsang T."/>
            <person name="Lokyitsang Y."/>
            <person name="Lubonja R."/>
            <person name="Lui A."/>
            <person name="MacDonald P."/>
            <person name="Magnisalis V."/>
            <person name="Maru K."/>
            <person name="Matthews C."/>
            <person name="McCusker W."/>
            <person name="McDonough S."/>
            <person name="Mehta T."/>
            <person name="Meldrim J."/>
            <person name="Meneus L."/>
            <person name="Mihai O."/>
            <person name="Mihalev A."/>
            <person name="Mihova T."/>
            <person name="Mittelman R."/>
            <person name="Mlenga V."/>
            <person name="Montmayeur A."/>
            <person name="Mulrain L."/>
            <person name="Navidi A."/>
            <person name="Naylor J."/>
            <person name="Negash T."/>
            <person name="Nguyen T."/>
            <person name="Nguyen N."/>
            <person name="Nicol R."/>
            <person name="Norbu C."/>
            <person name="Norbu N."/>
            <person name="Novod N."/>
            <person name="O'Neill B."/>
            <person name="Osman S."/>
            <person name="Markiewicz E."/>
            <person name="Oyono O.L."/>
            <person name="Patti C."/>
            <person name="Phunkhang P."/>
            <person name="Pierre F."/>
            <person name="Priest M."/>
            <person name="Raghuraman S."/>
            <person name="Rege F."/>
            <person name="Reyes R."/>
            <person name="Rise C."/>
            <person name="Rogov P."/>
            <person name="Ross K."/>
            <person name="Ryan E."/>
            <person name="Settipalli S."/>
            <person name="Shea T."/>
            <person name="Sherpa N."/>
            <person name="Shi L."/>
            <person name="Shih D."/>
            <person name="Sparrow T."/>
            <person name="Spaulding J."/>
            <person name="Stalker J."/>
            <person name="Stange-Thomann N."/>
            <person name="Stavropoulos S."/>
            <person name="Stone C."/>
            <person name="Strader C."/>
            <person name="Tesfaye S."/>
            <person name="Thomson T."/>
            <person name="Thoulutsang Y."/>
            <person name="Thoulutsang D."/>
            <person name="Topham K."/>
            <person name="Topping I."/>
            <person name="Tsamla T."/>
            <person name="Vassiliev H."/>
            <person name="Vo A."/>
            <person name="Wangchuk T."/>
            <person name="Wangdi T."/>
            <person name="Weiand M."/>
            <person name="Wilkinson J."/>
            <person name="Wilson A."/>
            <person name="Yadav S."/>
            <person name="Young G."/>
            <person name="Yu Q."/>
            <person name="Zembek L."/>
            <person name="Zhong D."/>
            <person name="Zimmer A."/>
            <person name="Zwirko Z."/>
            <person name="Jaffe D.B."/>
            <person name="Alvarez P."/>
            <person name="Brockman W."/>
            <person name="Butler J."/>
            <person name="Chin C."/>
            <person name="Gnerre S."/>
            <person name="MacCallum I."/>
            <person name="Graves J.A."/>
            <person name="Ponting C.P."/>
            <person name="Breen M."/>
            <person name="Samollow P.B."/>
            <person name="Lander E.S."/>
            <person name="Lindblad-Toh K."/>
        </authorList>
    </citation>
    <scope>NUCLEOTIDE SEQUENCE [LARGE SCALE GENOMIC DNA]</scope>
</reference>
<sequence length="431" mass="45861">MSLKLSYNLGGEAVGSILKSVGKFVRGEKLCGKRGVQAVEPIPPQEAYKRRAPLCLYEPEAVAGRGEPGWRAGTGEAEPPYKGWSRRGSEQRQSDSGSCSGSCAPVLSSLLPLGSDTCSSGALTDPGVLVLSPVSPLGTMGRQKELVSRCGDLLRIRYRLLRQALAECLGTLILVMFGCGSVAQVVLSRGTHGGFLTINLAFGFAVTLGILIAGQVSGAHLNPAVTFAMCLLAREPWIKLPIYALAQTLGAFLGSGIVFGLYYDAIWSFADNELVVSGPNGTAGIFATYPSGHLNMVNGFFDQFIGTAALIICVLAIVDPHNNPVPRGLEAFTVGFVVLVIGTSMGFNSGYAVNPARDFGPRLFTAIAGWGTEVFTTGRYWWWVPIVSPLLGAVAGILVYQLMIGFHLESPPPSTEEENVKLAHMKHKEQI</sequence>
<dbReference type="GO" id="GO:0005737">
    <property type="term" value="C:cytoplasm"/>
    <property type="evidence" value="ECO:0007669"/>
    <property type="project" value="Ensembl"/>
</dbReference>
<dbReference type="PANTHER" id="PTHR43829:SF7">
    <property type="entry name" value="AQUAPORIN-3"/>
    <property type="match status" value="1"/>
</dbReference>
<evidence type="ECO:0000256" key="12">
    <source>
        <dbReference type="ARBA" id="ARBA00033993"/>
    </source>
</evidence>
<dbReference type="Gene3D" id="1.20.1080.10">
    <property type="entry name" value="Glycerol uptake facilitator protein"/>
    <property type="match status" value="1"/>
</dbReference>
<dbReference type="AlphaFoldDB" id="F7GJE9"/>
<dbReference type="NCBIfam" id="TIGR00861">
    <property type="entry name" value="MIP"/>
    <property type="match status" value="1"/>
</dbReference>
<dbReference type="GO" id="GO:0015254">
    <property type="term" value="F:glycerol channel activity"/>
    <property type="evidence" value="ECO:0000318"/>
    <property type="project" value="GO_Central"/>
</dbReference>
<comment type="catalytic activity">
    <reaction evidence="14">
        <text>H2O2(out) = H2O2(in)</text>
        <dbReference type="Rhea" id="RHEA:74375"/>
        <dbReference type="ChEBI" id="CHEBI:16240"/>
    </reaction>
</comment>
<comment type="subcellular location">
    <subcellularLocation>
        <location evidence="1">Basolateral cell membrane</location>
        <topology evidence="1">Multi-pass membrane protein</topology>
    </subcellularLocation>
</comment>
<evidence type="ECO:0000256" key="16">
    <source>
        <dbReference type="ARBA" id="ARBA00049592"/>
    </source>
</evidence>
<dbReference type="GO" id="GO:0002931">
    <property type="term" value="P:response to ischemia"/>
    <property type="evidence" value="ECO:0007669"/>
    <property type="project" value="Ensembl"/>
</dbReference>
<dbReference type="PROSITE" id="PS00221">
    <property type="entry name" value="MIP"/>
    <property type="match status" value="1"/>
</dbReference>
<dbReference type="GO" id="GO:0006833">
    <property type="term" value="P:water transport"/>
    <property type="evidence" value="ECO:0000318"/>
    <property type="project" value="GO_Central"/>
</dbReference>
<feature type="transmembrane region" description="Helical" evidence="20">
    <location>
        <begin position="380"/>
        <end position="400"/>
    </location>
</feature>
<dbReference type="GO" id="GO:0002684">
    <property type="term" value="P:positive regulation of immune system process"/>
    <property type="evidence" value="ECO:0007669"/>
    <property type="project" value="Ensembl"/>
</dbReference>
<evidence type="ECO:0000256" key="19">
    <source>
        <dbReference type="SAM" id="MobiDB-lite"/>
    </source>
</evidence>
<dbReference type="Bgee" id="ENSMODG00000003825">
    <property type="expression patterns" value="Expressed in extraembryonic membrane and 18 other cell types or tissues"/>
</dbReference>
<dbReference type="InterPro" id="IPR023271">
    <property type="entry name" value="Aquaporin-like"/>
</dbReference>
<evidence type="ECO:0000256" key="13">
    <source>
        <dbReference type="ARBA" id="ARBA00034651"/>
    </source>
</evidence>
<feature type="transmembrane region" description="Helical" evidence="20">
    <location>
        <begin position="164"/>
        <end position="187"/>
    </location>
</feature>
<keyword evidence="7" id="KW-0677">Repeat</keyword>
<keyword evidence="22" id="KW-1185">Reference proteome</keyword>
<evidence type="ECO:0000256" key="10">
    <source>
        <dbReference type="ARBA" id="ARBA00023180"/>
    </source>
</evidence>
<keyword evidence="6 18" id="KW-0812">Transmembrane</keyword>
<dbReference type="InterPro" id="IPR000425">
    <property type="entry name" value="MIP"/>
</dbReference>
<proteinExistence type="inferred from homology"/>
<evidence type="ECO:0000313" key="22">
    <source>
        <dbReference type="Proteomes" id="UP000002280"/>
    </source>
</evidence>
<dbReference type="Pfam" id="PF00230">
    <property type="entry name" value="MIP"/>
    <property type="match status" value="1"/>
</dbReference>
<evidence type="ECO:0000256" key="11">
    <source>
        <dbReference type="ARBA" id="ARBA00033020"/>
    </source>
</evidence>
<dbReference type="GeneTree" id="ENSGT00940000157242"/>
<evidence type="ECO:0000256" key="8">
    <source>
        <dbReference type="ARBA" id="ARBA00022989"/>
    </source>
</evidence>
<gene>
    <name evidence="21" type="primary">AQP3</name>
</gene>
<comment type="function">
    <text evidence="16">Aquaglyceroporins form homotetrameric transmembrane channels, with each monomer independently mediating glycerol and water transport across the plasma membrane along their osmotic gradient. Could also be permeable to urea. Also participates in cell permeability to H2O2 and H2O2-mediated signaling. In skin, transports glycerol to the epidermis and stratum corneum, where it maintains hydration, elasticity, and supports lipid biosynthesis for barrier repair. In kidney, contributes to the reabsorption of water, helping the body maintain proper fluid balance.</text>
</comment>
<dbReference type="FunCoup" id="F7GJE9">
    <property type="interactions" value="89"/>
</dbReference>
<dbReference type="InterPro" id="IPR050363">
    <property type="entry name" value="MIP/Aquaporin"/>
</dbReference>
<dbReference type="InterPro" id="IPR023275">
    <property type="entry name" value="Aquaporin_3"/>
</dbReference>
<dbReference type="STRING" id="13616.ENSMODP00000004690"/>
<dbReference type="SUPFAM" id="SSF81338">
    <property type="entry name" value="Aquaporin-like"/>
    <property type="match status" value="1"/>
</dbReference>
<keyword evidence="4 18" id="KW-0813">Transport</keyword>
<dbReference type="Proteomes" id="UP000002280">
    <property type="component" value="Chromosome 6"/>
</dbReference>
<comment type="similarity">
    <text evidence="2 18">Belongs to the MIP/aquaporin (TC 1.A.8) family.</text>
</comment>
<dbReference type="GO" id="GO:0015250">
    <property type="term" value="F:water channel activity"/>
    <property type="evidence" value="ECO:0000318"/>
    <property type="project" value="GO_Central"/>
</dbReference>
<dbReference type="GO" id="GO:0005654">
    <property type="term" value="C:nucleoplasm"/>
    <property type="evidence" value="ECO:0007669"/>
    <property type="project" value="Ensembl"/>
</dbReference>
<feature type="region of interest" description="Disordered" evidence="19">
    <location>
        <begin position="66"/>
        <end position="99"/>
    </location>
</feature>
<comment type="catalytic activity">
    <reaction evidence="12">
        <text>urea(in) = urea(out)</text>
        <dbReference type="Rhea" id="RHEA:32799"/>
        <dbReference type="ChEBI" id="CHEBI:16199"/>
    </reaction>
</comment>
<keyword evidence="10" id="KW-0325">Glycoprotein</keyword>
<dbReference type="GO" id="GO:0005911">
    <property type="term" value="C:cell-cell junction"/>
    <property type="evidence" value="ECO:0007669"/>
    <property type="project" value="Ensembl"/>
</dbReference>
<feature type="transmembrane region" description="Helical" evidence="20">
    <location>
        <begin position="300"/>
        <end position="319"/>
    </location>
</feature>
<evidence type="ECO:0000256" key="3">
    <source>
        <dbReference type="ARBA" id="ARBA00020971"/>
    </source>
</evidence>
<dbReference type="GO" id="GO:0042476">
    <property type="term" value="P:odontogenesis"/>
    <property type="evidence" value="ECO:0007669"/>
    <property type="project" value="Ensembl"/>
</dbReference>
<dbReference type="HOGENOM" id="CLU_020019_9_1_1"/>
<keyword evidence="5" id="KW-1003">Cell membrane</keyword>
<evidence type="ECO:0000256" key="14">
    <source>
        <dbReference type="ARBA" id="ARBA00047305"/>
    </source>
</evidence>
<organism evidence="21 22">
    <name type="scientific">Monodelphis domestica</name>
    <name type="common">Gray short-tailed opossum</name>
    <dbReference type="NCBI Taxonomy" id="13616"/>
    <lineage>
        <taxon>Eukaryota</taxon>
        <taxon>Metazoa</taxon>
        <taxon>Chordata</taxon>
        <taxon>Craniata</taxon>
        <taxon>Vertebrata</taxon>
        <taxon>Euteleostomi</taxon>
        <taxon>Mammalia</taxon>
        <taxon>Metatheria</taxon>
        <taxon>Didelphimorphia</taxon>
        <taxon>Didelphidae</taxon>
        <taxon>Monodelphis</taxon>
    </lineage>
</organism>